<evidence type="ECO:0000259" key="4">
    <source>
        <dbReference type="PROSITE" id="PS50127"/>
    </source>
</evidence>
<feature type="compositionally biased region" description="Polar residues" evidence="3">
    <location>
        <begin position="613"/>
        <end position="640"/>
    </location>
</feature>
<feature type="region of interest" description="Disordered" evidence="3">
    <location>
        <begin position="607"/>
        <end position="647"/>
    </location>
</feature>
<feature type="region of interest" description="Disordered" evidence="3">
    <location>
        <begin position="523"/>
        <end position="578"/>
    </location>
</feature>
<dbReference type="PANTHER" id="PTHR46116:SF15">
    <property type="entry name" value="(E3-INDEPENDENT) E2 UBIQUITIN-CONJUGATING ENZYME"/>
    <property type="match status" value="1"/>
</dbReference>
<sequence length="927" mass="104111">MPPNDKEGTKLFQQDIVEKISFPGQYGIVLRCWHDAEDVPPSVPPLDPLMRPLSYGEFGVTFLTNEGEREILHQSNLRLVDRTLQPGDYCKRSFDDIMAGVVTNIKVKGHLAHAISGQKLEGYRTLEDIEDKADAEIGDYVAYDDWIGQVIEVFDESVVQTASGLLVRLPELSSRLAVGECGRNILPPPPSEVQNLFSVLQPTDEGKETVIGVKHTVYAVAWLALNQSLDPIIAADKQRPKRFWYGRELDKLTLIRGRSDQEMRVGDRVHLKNPTGYPYTEHGKEEDPTGVVRVQTFLVTETVTQLDVLWQDGTHEFVNATSVIPYLNPDEYDCWPGDQVIWKNEEGVLPAIVQSVNATDRTALILLPDTGNIELAPLLELDAHGGHDNDVNNVHNADGFGVRRGDFVFIHKPGTTNGLEPPKVPRIGEIEPWVRENPFSESTLSGWRKEMHEIGYAHAIAQDLPAEQLIKKPVPGDGKLLWCGEVTEVNLDGTVQVTCPDWSVGTYDLRHLTRLYDGIEQLEDDAWDGGSGGMQSDTDEDETEQQWAMDQDGIWRPELPSDDWEDLSSTQDEDENGMHVEEIDVMDIMEIENIVSEAEDIEPEVQEIEQAEPQPQHQETAMEQSTSIAEVSQNSTTSMPVSEENDFDDSTQWSRFEILSSAPPDHAFYASPPAQPSKTFLGRLNKEYRALKSSLPESIIVRAYEDRTDLLRCLIIGPDNTPYQDAPFVIDWMLDSNFPHSPPIAHFLSWTNGNGRVNPNLYEEGKVCLSILGTWSGEKSEVWSAARSSLLQAFVSIQGLVLVKEPWFCEPAYEKLRGTEEGTINSRLYSEKAYVLSRGFVRRALEIPLGGLQSEIHYLYYTKHRLQRVISDAEYIINRSRNHPELSAHEHDLAVPRLTAGGIIALERTLNKLRSLLQNLPSIVTSS</sequence>
<evidence type="ECO:0000313" key="6">
    <source>
        <dbReference type="Proteomes" id="UP000807469"/>
    </source>
</evidence>
<evidence type="ECO:0000256" key="2">
    <source>
        <dbReference type="ARBA" id="ARBA00022786"/>
    </source>
</evidence>
<dbReference type="SUPFAM" id="SSF54495">
    <property type="entry name" value="UBC-like"/>
    <property type="match status" value="1"/>
</dbReference>
<gene>
    <name evidence="5" type="ORF">BDN70DRAFT_878485</name>
</gene>
<protein>
    <recommendedName>
        <fullName evidence="4">UBC core domain-containing protein</fullName>
    </recommendedName>
</protein>
<keyword evidence="2" id="KW-0833">Ubl conjugation pathway</keyword>
<dbReference type="AlphaFoldDB" id="A0A9P6D1I6"/>
<dbReference type="SMART" id="SM00212">
    <property type="entry name" value="UBCc"/>
    <property type="match status" value="1"/>
</dbReference>
<proteinExistence type="predicted"/>
<feature type="domain" description="UBC core" evidence="4">
    <location>
        <begin position="679"/>
        <end position="846"/>
    </location>
</feature>
<accession>A0A9P6D1I6</accession>
<keyword evidence="1" id="KW-0808">Transferase</keyword>
<comment type="caution">
    <text evidence="5">The sequence shown here is derived from an EMBL/GenBank/DDBJ whole genome shotgun (WGS) entry which is preliminary data.</text>
</comment>
<dbReference type="EMBL" id="MU155207">
    <property type="protein sequence ID" value="KAF9479723.1"/>
    <property type="molecule type" value="Genomic_DNA"/>
</dbReference>
<name>A0A9P6D1I6_9AGAR</name>
<feature type="compositionally biased region" description="Acidic residues" evidence="3">
    <location>
        <begin position="560"/>
        <end position="575"/>
    </location>
</feature>
<dbReference type="InterPro" id="IPR000608">
    <property type="entry name" value="UBC"/>
</dbReference>
<keyword evidence="6" id="KW-1185">Reference proteome</keyword>
<dbReference type="Gene3D" id="3.10.110.10">
    <property type="entry name" value="Ubiquitin Conjugating Enzyme"/>
    <property type="match status" value="1"/>
</dbReference>
<evidence type="ECO:0000256" key="1">
    <source>
        <dbReference type="ARBA" id="ARBA00022679"/>
    </source>
</evidence>
<dbReference type="Proteomes" id="UP000807469">
    <property type="component" value="Unassembled WGS sequence"/>
</dbReference>
<dbReference type="PROSITE" id="PS50127">
    <property type="entry name" value="UBC_2"/>
    <property type="match status" value="1"/>
</dbReference>
<organism evidence="5 6">
    <name type="scientific">Pholiota conissans</name>
    <dbReference type="NCBI Taxonomy" id="109636"/>
    <lineage>
        <taxon>Eukaryota</taxon>
        <taxon>Fungi</taxon>
        <taxon>Dikarya</taxon>
        <taxon>Basidiomycota</taxon>
        <taxon>Agaricomycotina</taxon>
        <taxon>Agaricomycetes</taxon>
        <taxon>Agaricomycetidae</taxon>
        <taxon>Agaricales</taxon>
        <taxon>Agaricineae</taxon>
        <taxon>Strophariaceae</taxon>
        <taxon>Pholiota</taxon>
    </lineage>
</organism>
<dbReference type="Pfam" id="PF00179">
    <property type="entry name" value="UQ_con"/>
    <property type="match status" value="1"/>
</dbReference>
<dbReference type="PANTHER" id="PTHR46116">
    <property type="entry name" value="(E3-INDEPENDENT) E2 UBIQUITIN-CONJUGATING ENZYME"/>
    <property type="match status" value="1"/>
</dbReference>
<dbReference type="InterPro" id="IPR016135">
    <property type="entry name" value="UBQ-conjugating_enzyme/RWD"/>
</dbReference>
<dbReference type="GO" id="GO:0061631">
    <property type="term" value="F:ubiquitin conjugating enzyme activity"/>
    <property type="evidence" value="ECO:0007669"/>
    <property type="project" value="TreeGrafter"/>
</dbReference>
<evidence type="ECO:0000256" key="3">
    <source>
        <dbReference type="SAM" id="MobiDB-lite"/>
    </source>
</evidence>
<dbReference type="CDD" id="cd23837">
    <property type="entry name" value="UBCc_UBE2O"/>
    <property type="match status" value="1"/>
</dbReference>
<evidence type="ECO:0000313" key="5">
    <source>
        <dbReference type="EMBL" id="KAF9479723.1"/>
    </source>
</evidence>
<dbReference type="OrthoDB" id="1926878at2759"/>
<reference evidence="5" key="1">
    <citation type="submission" date="2020-11" db="EMBL/GenBank/DDBJ databases">
        <authorList>
            <consortium name="DOE Joint Genome Institute"/>
            <person name="Ahrendt S."/>
            <person name="Riley R."/>
            <person name="Andreopoulos W."/>
            <person name="Labutti K."/>
            <person name="Pangilinan J."/>
            <person name="Ruiz-Duenas F.J."/>
            <person name="Barrasa J.M."/>
            <person name="Sanchez-Garcia M."/>
            <person name="Camarero S."/>
            <person name="Miyauchi S."/>
            <person name="Serrano A."/>
            <person name="Linde D."/>
            <person name="Babiker R."/>
            <person name="Drula E."/>
            <person name="Ayuso-Fernandez I."/>
            <person name="Pacheco R."/>
            <person name="Padilla G."/>
            <person name="Ferreira P."/>
            <person name="Barriuso J."/>
            <person name="Kellner H."/>
            <person name="Castanera R."/>
            <person name="Alfaro M."/>
            <person name="Ramirez L."/>
            <person name="Pisabarro A.G."/>
            <person name="Kuo A."/>
            <person name="Tritt A."/>
            <person name="Lipzen A."/>
            <person name="He G."/>
            <person name="Yan M."/>
            <person name="Ng V."/>
            <person name="Cullen D."/>
            <person name="Martin F."/>
            <person name="Rosso M.-N."/>
            <person name="Henrissat B."/>
            <person name="Hibbett D."/>
            <person name="Martinez A.T."/>
            <person name="Grigoriev I.V."/>
        </authorList>
    </citation>
    <scope>NUCLEOTIDE SEQUENCE</scope>
    <source>
        <strain evidence="5">CIRM-BRFM 674</strain>
    </source>
</reference>